<sequence length="240" mass="28120">DFTMGKKNQPKMRRKNRDDSISYDDFAYLTIADEPIREVDSLSVFERLPAELVRKIISYLPDAIFALKLTSRLLHSRVDEYVRIFSSPIVRELLLRKIAYDSHEYFTGSMIVSISYSDLFELLLKRHHPQHNFNQRLKRFTHRTSRSCRPGEHEYKFEVSFDDETRLEYLKACIGKRIESMTLLNELDHGGKAEAAVSKIFEGMRIEKLNLIMRNLSDDVANRIKHFIVTHGVDHLSLKS</sequence>
<feature type="non-terminal residue" evidence="1">
    <location>
        <position position="240"/>
    </location>
</feature>
<evidence type="ECO:0000313" key="1">
    <source>
        <dbReference type="EMBL" id="GMS92921.1"/>
    </source>
</evidence>
<proteinExistence type="predicted"/>
<name>A0AAV5TBI1_9BILA</name>
<dbReference type="AlphaFoldDB" id="A0AAV5TBI1"/>
<feature type="non-terminal residue" evidence="1">
    <location>
        <position position="1"/>
    </location>
</feature>
<dbReference type="EMBL" id="BTSX01000004">
    <property type="protein sequence ID" value="GMS92921.1"/>
    <property type="molecule type" value="Genomic_DNA"/>
</dbReference>
<reference evidence="1" key="1">
    <citation type="submission" date="2023-10" db="EMBL/GenBank/DDBJ databases">
        <title>Genome assembly of Pristionchus species.</title>
        <authorList>
            <person name="Yoshida K."/>
            <person name="Sommer R.J."/>
        </authorList>
    </citation>
    <scope>NUCLEOTIDE SEQUENCE</scope>
    <source>
        <strain evidence="1">RS0144</strain>
    </source>
</reference>
<gene>
    <name evidence="1" type="ORF">PENTCL1PPCAC_15096</name>
</gene>
<comment type="caution">
    <text evidence="1">The sequence shown here is derived from an EMBL/GenBank/DDBJ whole genome shotgun (WGS) entry which is preliminary data.</text>
</comment>
<keyword evidence="2" id="KW-1185">Reference proteome</keyword>
<evidence type="ECO:0000313" key="2">
    <source>
        <dbReference type="Proteomes" id="UP001432027"/>
    </source>
</evidence>
<organism evidence="1 2">
    <name type="scientific">Pristionchus entomophagus</name>
    <dbReference type="NCBI Taxonomy" id="358040"/>
    <lineage>
        <taxon>Eukaryota</taxon>
        <taxon>Metazoa</taxon>
        <taxon>Ecdysozoa</taxon>
        <taxon>Nematoda</taxon>
        <taxon>Chromadorea</taxon>
        <taxon>Rhabditida</taxon>
        <taxon>Rhabditina</taxon>
        <taxon>Diplogasteromorpha</taxon>
        <taxon>Diplogasteroidea</taxon>
        <taxon>Neodiplogasteridae</taxon>
        <taxon>Pristionchus</taxon>
    </lineage>
</organism>
<accession>A0AAV5TBI1</accession>
<protein>
    <recommendedName>
        <fullName evidence="3">F-box domain-containing protein</fullName>
    </recommendedName>
</protein>
<dbReference type="Proteomes" id="UP001432027">
    <property type="component" value="Unassembled WGS sequence"/>
</dbReference>
<evidence type="ECO:0008006" key="3">
    <source>
        <dbReference type="Google" id="ProtNLM"/>
    </source>
</evidence>